<dbReference type="GO" id="GO:0045338">
    <property type="term" value="P:farnesyl diphosphate metabolic process"/>
    <property type="evidence" value="ECO:0007669"/>
    <property type="project" value="InterPro"/>
</dbReference>
<proteinExistence type="inferred from homology"/>
<dbReference type="InterPro" id="IPR033904">
    <property type="entry name" value="Trans_IPPS_HH"/>
</dbReference>
<dbReference type="InterPro" id="IPR002060">
    <property type="entry name" value="Squ/phyt_synthse"/>
</dbReference>
<dbReference type="InterPro" id="IPR008949">
    <property type="entry name" value="Isoprenoid_synthase_dom_sf"/>
</dbReference>
<dbReference type="SFLD" id="SFLDG01018">
    <property type="entry name" value="Squalene/Phytoene_Synthase_Lik"/>
    <property type="match status" value="1"/>
</dbReference>
<dbReference type="Gene3D" id="1.10.600.10">
    <property type="entry name" value="Farnesyl Diphosphate Synthase"/>
    <property type="match status" value="1"/>
</dbReference>
<dbReference type="InterPro" id="IPR044844">
    <property type="entry name" value="Trans_IPPS_euk-type"/>
</dbReference>
<dbReference type="GO" id="GO:0008610">
    <property type="term" value="P:lipid biosynthetic process"/>
    <property type="evidence" value="ECO:0007669"/>
    <property type="project" value="InterPro"/>
</dbReference>
<dbReference type="PROSITE" id="PS01045">
    <property type="entry name" value="SQUALEN_PHYTOEN_SYN_2"/>
    <property type="match status" value="1"/>
</dbReference>
<accession>A0A3B0UMC6</accession>
<keyword evidence="4 5" id="KW-0808">Transferase</keyword>
<gene>
    <name evidence="5" type="ORF">MNBD_BACTEROID07-291</name>
</gene>
<dbReference type="EC" id="2.5.1.21" evidence="3"/>
<comment type="cofactor">
    <cofactor evidence="1">
        <name>Mg(2+)</name>
        <dbReference type="ChEBI" id="CHEBI:18420"/>
    </cofactor>
</comment>
<evidence type="ECO:0000256" key="3">
    <source>
        <dbReference type="ARBA" id="ARBA00012373"/>
    </source>
</evidence>
<comment type="similarity">
    <text evidence="2">Belongs to the phytoene/squalene synthase family.</text>
</comment>
<dbReference type="GO" id="GO:0005789">
    <property type="term" value="C:endoplasmic reticulum membrane"/>
    <property type="evidence" value="ECO:0007669"/>
    <property type="project" value="TreeGrafter"/>
</dbReference>
<dbReference type="EMBL" id="UOET01000127">
    <property type="protein sequence ID" value="VAW27552.1"/>
    <property type="molecule type" value="Genomic_DNA"/>
</dbReference>
<evidence type="ECO:0000256" key="4">
    <source>
        <dbReference type="ARBA" id="ARBA00022679"/>
    </source>
</evidence>
<dbReference type="PROSITE" id="PS01044">
    <property type="entry name" value="SQUALEN_PHYTOEN_SYN_1"/>
    <property type="match status" value="1"/>
</dbReference>
<evidence type="ECO:0000256" key="1">
    <source>
        <dbReference type="ARBA" id="ARBA00001946"/>
    </source>
</evidence>
<organism evidence="5">
    <name type="scientific">hydrothermal vent metagenome</name>
    <dbReference type="NCBI Taxonomy" id="652676"/>
    <lineage>
        <taxon>unclassified sequences</taxon>
        <taxon>metagenomes</taxon>
        <taxon>ecological metagenomes</taxon>
    </lineage>
</organism>
<dbReference type="FunFam" id="1.10.600.10:FF:000023">
    <property type="entry name" value="Squalene synthase"/>
    <property type="match status" value="1"/>
</dbReference>
<dbReference type="InterPro" id="IPR019845">
    <property type="entry name" value="Squalene/phytoene_synthase_CS"/>
</dbReference>
<dbReference type="Pfam" id="PF00494">
    <property type="entry name" value="SQS_PSY"/>
    <property type="match status" value="1"/>
</dbReference>
<evidence type="ECO:0000256" key="2">
    <source>
        <dbReference type="ARBA" id="ARBA00006251"/>
    </source>
</evidence>
<dbReference type="SFLD" id="SFLDS00005">
    <property type="entry name" value="Isoprenoid_Synthase_Type_I"/>
    <property type="match status" value="1"/>
</dbReference>
<sequence length="380" mass="43511">MIPALYKSALHPQEVRALLKLKIKGRQYAVPKKLLAELVLILDDETFSYAALSKVSRSFAVVIQQLPEDLKDAVCVFYLVLRALDTIEDDMKFPKEEKLELLRNFHKKSYDENFTLKNVGDQEDYRILLGHYDKVVRFFKSLNTGYRDVIVDITEKMGNGMAYFAEKEVVSLNDYNLYCHYVAGLVGIGLSNLFSVSGLENTELKNKHELSNSMGLFLQKTNIIRDYHEDLFSDRSFWPKEVWGKYTDELSSFTENPTAPGSLACLNEMVMDALGHLPDVVDYLSLLKNKRIFRFAAIPQVIAIATLAAVYNNPNVFTGVVKVRKGLAARLILYDLPLEDTLKYFKKYSRVFLRKSPAGSDLHQQLLVWSKALNKKIRNR</sequence>
<name>A0A3B0UMC6_9ZZZZ</name>
<dbReference type="NCBIfam" id="TIGR01559">
    <property type="entry name" value="squal_synth"/>
    <property type="match status" value="1"/>
</dbReference>
<reference evidence="5" key="1">
    <citation type="submission" date="2018-06" db="EMBL/GenBank/DDBJ databases">
        <authorList>
            <person name="Zhirakovskaya E."/>
        </authorList>
    </citation>
    <scope>NUCLEOTIDE SEQUENCE</scope>
</reference>
<dbReference type="SUPFAM" id="SSF48576">
    <property type="entry name" value="Terpenoid synthases"/>
    <property type="match status" value="1"/>
</dbReference>
<protein>
    <recommendedName>
        <fullName evidence="3">squalene synthase</fullName>
        <ecNumber evidence="3">2.5.1.21</ecNumber>
    </recommendedName>
</protein>
<dbReference type="PANTHER" id="PTHR11626:SF2">
    <property type="entry name" value="SQUALENE SYNTHASE"/>
    <property type="match status" value="1"/>
</dbReference>
<dbReference type="CDD" id="cd00683">
    <property type="entry name" value="Trans_IPPS_HH"/>
    <property type="match status" value="1"/>
</dbReference>
<dbReference type="GO" id="GO:0051996">
    <property type="term" value="F:squalene synthase [NAD(P)H] activity"/>
    <property type="evidence" value="ECO:0007669"/>
    <property type="project" value="UniProtKB-EC"/>
</dbReference>
<dbReference type="PANTHER" id="PTHR11626">
    <property type="entry name" value="FARNESYL-DIPHOSPHATE FARNESYLTRANSFERASE"/>
    <property type="match status" value="1"/>
</dbReference>
<dbReference type="AlphaFoldDB" id="A0A3B0UMC6"/>
<dbReference type="InterPro" id="IPR006449">
    <property type="entry name" value="Squal_synth-like"/>
</dbReference>
<evidence type="ECO:0000313" key="5">
    <source>
        <dbReference type="EMBL" id="VAW27552.1"/>
    </source>
</evidence>